<keyword evidence="3 8" id="KW-0813">Transport</keyword>
<comment type="similarity">
    <text evidence="2">Belongs to the binding-protein-dependent transport system permease family. CysTW subfamily.</text>
</comment>
<evidence type="ECO:0000256" key="7">
    <source>
        <dbReference type="ARBA" id="ARBA00023136"/>
    </source>
</evidence>
<dbReference type="PROSITE" id="PS50928">
    <property type="entry name" value="ABC_TM1"/>
    <property type="match status" value="1"/>
</dbReference>
<evidence type="ECO:0000256" key="8">
    <source>
        <dbReference type="RuleBase" id="RU363032"/>
    </source>
</evidence>
<keyword evidence="6 8" id="KW-1133">Transmembrane helix</keyword>
<keyword evidence="7 8" id="KW-0472">Membrane</keyword>
<feature type="transmembrane region" description="Helical" evidence="8">
    <location>
        <begin position="26"/>
        <end position="49"/>
    </location>
</feature>
<name>A0A7W9WLB7_CASDE</name>
<dbReference type="EMBL" id="JACHIB010000005">
    <property type="protein sequence ID" value="MBB6083107.1"/>
    <property type="molecule type" value="Genomic_DNA"/>
</dbReference>
<evidence type="ECO:0000256" key="1">
    <source>
        <dbReference type="ARBA" id="ARBA00004651"/>
    </source>
</evidence>
<keyword evidence="4" id="KW-1003">Cell membrane</keyword>
<proteinExistence type="inferred from homology"/>
<protein>
    <submittedName>
        <fullName evidence="10">Putative spermidine/putrescine transport system permease protein</fullName>
    </submittedName>
</protein>
<feature type="transmembrane region" description="Helical" evidence="8">
    <location>
        <begin position="282"/>
        <end position="302"/>
    </location>
</feature>
<comment type="subcellular location">
    <subcellularLocation>
        <location evidence="1 8">Cell membrane</location>
        <topology evidence="1 8">Multi-pass membrane protein</topology>
    </subcellularLocation>
</comment>
<dbReference type="Pfam" id="PF00528">
    <property type="entry name" value="BPD_transp_1"/>
    <property type="match status" value="1"/>
</dbReference>
<feature type="domain" description="ABC transmembrane type-1" evidence="9">
    <location>
        <begin position="194"/>
        <end position="400"/>
    </location>
</feature>
<feature type="transmembrane region" description="Helical" evidence="8">
    <location>
        <begin position="377"/>
        <end position="400"/>
    </location>
</feature>
<dbReference type="CDD" id="cd06261">
    <property type="entry name" value="TM_PBP2"/>
    <property type="match status" value="1"/>
</dbReference>
<evidence type="ECO:0000256" key="5">
    <source>
        <dbReference type="ARBA" id="ARBA00022692"/>
    </source>
</evidence>
<evidence type="ECO:0000256" key="6">
    <source>
        <dbReference type="ARBA" id="ARBA00022989"/>
    </source>
</evidence>
<evidence type="ECO:0000256" key="3">
    <source>
        <dbReference type="ARBA" id="ARBA00022448"/>
    </source>
</evidence>
<dbReference type="GO" id="GO:0005886">
    <property type="term" value="C:plasma membrane"/>
    <property type="evidence" value="ECO:0007669"/>
    <property type="project" value="UniProtKB-SubCell"/>
</dbReference>
<dbReference type="AlphaFoldDB" id="A0A7W9WLB7"/>
<feature type="transmembrane region" description="Helical" evidence="8">
    <location>
        <begin position="198"/>
        <end position="217"/>
    </location>
</feature>
<feature type="transmembrane region" description="Helical" evidence="8">
    <location>
        <begin position="229"/>
        <end position="252"/>
    </location>
</feature>
<evidence type="ECO:0000313" key="10">
    <source>
        <dbReference type="EMBL" id="MBB6083107.1"/>
    </source>
</evidence>
<gene>
    <name evidence="10" type="ORF">HNR28_001142</name>
</gene>
<evidence type="ECO:0000259" key="9">
    <source>
        <dbReference type="PROSITE" id="PS50928"/>
    </source>
</evidence>
<dbReference type="SUPFAM" id="SSF161098">
    <property type="entry name" value="MetI-like"/>
    <property type="match status" value="1"/>
</dbReference>
<keyword evidence="5 8" id="KW-0812">Transmembrane</keyword>
<sequence length="411" mass="45280">MDTTLDDPGAIRRAMQAAQRRRTWRALLLVGPLALFLLAIFVIPIAALLTRAADNPEVIDTLPHTLQALTRWDGRSQPPDAAFAALAQDLAHAKNSPAAGELARRLNYEISGYRSLIFKTLRRMPLDAADAADARAQLTTLDKRWADPAYWAVIASNDRAWTPYYLLASLDLKLDADGRIVAAPPDTSAFQEIFSRTFVISLVVTLVTLVLGYPLAYWITRLPKRQANLVLICILIPFWTSVLVRIAAWVVLLQREGLINSALGSLGLIAEPLPLLFNRLGVYIAMVHILLPFMVLPLYSVMQSVPPTYQRAAVSLGSHPFAAFWRVYVPQTYPGVAAGSLLVFIIAIGYYITPALLGGAGDQMISYYVAYFTNQTINWGMASALGLILLAATLLLYTLYRRISGKELALN</sequence>
<organism evidence="10 11">
    <name type="scientific">Castellaniella defragrans</name>
    <name type="common">Alcaligenes defragrans</name>
    <dbReference type="NCBI Taxonomy" id="75697"/>
    <lineage>
        <taxon>Bacteria</taxon>
        <taxon>Pseudomonadati</taxon>
        <taxon>Pseudomonadota</taxon>
        <taxon>Betaproteobacteria</taxon>
        <taxon>Burkholderiales</taxon>
        <taxon>Alcaligenaceae</taxon>
        <taxon>Castellaniella</taxon>
    </lineage>
</organism>
<dbReference type="Gene3D" id="1.10.3720.10">
    <property type="entry name" value="MetI-like"/>
    <property type="match status" value="1"/>
</dbReference>
<dbReference type="Proteomes" id="UP000541136">
    <property type="component" value="Unassembled WGS sequence"/>
</dbReference>
<feature type="transmembrane region" description="Helical" evidence="8">
    <location>
        <begin position="336"/>
        <end position="357"/>
    </location>
</feature>
<comment type="caution">
    <text evidence="10">The sequence shown here is derived from an EMBL/GenBank/DDBJ whole genome shotgun (WGS) entry which is preliminary data.</text>
</comment>
<dbReference type="GO" id="GO:0055085">
    <property type="term" value="P:transmembrane transport"/>
    <property type="evidence" value="ECO:0007669"/>
    <property type="project" value="InterPro"/>
</dbReference>
<dbReference type="InterPro" id="IPR035906">
    <property type="entry name" value="MetI-like_sf"/>
</dbReference>
<accession>A0A7W9WLB7</accession>
<evidence type="ECO:0000256" key="2">
    <source>
        <dbReference type="ARBA" id="ARBA00007069"/>
    </source>
</evidence>
<reference evidence="10 11" key="1">
    <citation type="submission" date="2020-08" db="EMBL/GenBank/DDBJ databases">
        <title>Genomic Encyclopedia of Type Strains, Phase IV (KMG-IV): sequencing the most valuable type-strain genomes for metagenomic binning, comparative biology and taxonomic classification.</title>
        <authorList>
            <person name="Goeker M."/>
        </authorList>
    </citation>
    <scope>NUCLEOTIDE SEQUENCE [LARGE SCALE GENOMIC DNA]</scope>
    <source>
        <strain evidence="10 11">DSM 12141</strain>
    </source>
</reference>
<dbReference type="InterPro" id="IPR000515">
    <property type="entry name" value="MetI-like"/>
</dbReference>
<dbReference type="PANTHER" id="PTHR42929:SF5">
    <property type="entry name" value="ABC TRANSPORTER PERMEASE PROTEIN"/>
    <property type="match status" value="1"/>
</dbReference>
<evidence type="ECO:0000256" key="4">
    <source>
        <dbReference type="ARBA" id="ARBA00022475"/>
    </source>
</evidence>
<dbReference type="RefSeq" id="WP_151024264.1">
    <property type="nucleotide sequence ID" value="NZ_JACHIB010000005.1"/>
</dbReference>
<dbReference type="PANTHER" id="PTHR42929">
    <property type="entry name" value="INNER MEMBRANE ABC TRANSPORTER PERMEASE PROTEIN YDCU-RELATED-RELATED"/>
    <property type="match status" value="1"/>
</dbReference>
<evidence type="ECO:0000313" key="11">
    <source>
        <dbReference type="Proteomes" id="UP000541136"/>
    </source>
</evidence>